<evidence type="ECO:0000256" key="1">
    <source>
        <dbReference type="SAM" id="MobiDB-lite"/>
    </source>
</evidence>
<feature type="compositionally biased region" description="Gly residues" evidence="1">
    <location>
        <begin position="173"/>
        <end position="182"/>
    </location>
</feature>
<dbReference type="RefSeq" id="WP_379275274.1">
    <property type="nucleotide sequence ID" value="NZ_JBHUGT010000023.1"/>
</dbReference>
<feature type="compositionally biased region" description="Basic residues" evidence="1">
    <location>
        <begin position="363"/>
        <end position="380"/>
    </location>
</feature>
<feature type="compositionally biased region" description="Pro residues" evidence="1">
    <location>
        <begin position="138"/>
        <end position="156"/>
    </location>
</feature>
<feature type="compositionally biased region" description="Gly residues" evidence="1">
    <location>
        <begin position="242"/>
        <end position="255"/>
    </location>
</feature>
<keyword evidence="3" id="KW-1185">Reference proteome</keyword>
<feature type="compositionally biased region" description="Basic and acidic residues" evidence="1">
    <location>
        <begin position="8"/>
        <end position="19"/>
    </location>
</feature>
<dbReference type="EMBL" id="JBHUMY010000018">
    <property type="protein sequence ID" value="MFD2661843.1"/>
    <property type="molecule type" value="Genomic_DNA"/>
</dbReference>
<evidence type="ECO:0000313" key="3">
    <source>
        <dbReference type="Proteomes" id="UP001597493"/>
    </source>
</evidence>
<name>A0ABW5QZ83_9BACL</name>
<feature type="compositionally biased region" description="Low complexity" evidence="1">
    <location>
        <begin position="183"/>
        <end position="192"/>
    </location>
</feature>
<feature type="region of interest" description="Disordered" evidence="1">
    <location>
        <begin position="345"/>
        <end position="401"/>
    </location>
</feature>
<feature type="compositionally biased region" description="Low complexity" evidence="1">
    <location>
        <begin position="345"/>
        <end position="358"/>
    </location>
</feature>
<gene>
    <name evidence="2" type="ORF">ACFSW5_16430</name>
</gene>
<dbReference type="Proteomes" id="UP001597493">
    <property type="component" value="Unassembled WGS sequence"/>
</dbReference>
<comment type="caution">
    <text evidence="2">The sequence shown here is derived from an EMBL/GenBank/DDBJ whole genome shotgun (WGS) entry which is preliminary data.</text>
</comment>
<protein>
    <submittedName>
        <fullName evidence="2">Uncharacterized protein</fullName>
    </submittedName>
</protein>
<evidence type="ECO:0000313" key="2">
    <source>
        <dbReference type="EMBL" id="MFD2661843.1"/>
    </source>
</evidence>
<sequence>MKLFKPTGPRDDRRNEQARNGEYTYGPSSYPHDTDDRPDNYPQFGPQSYSHGHGYGSGNALGTTAETGGFPRKESGDFRGYNGQTPEHFPSPAVPGFGPQPSGSHASGGADNKEPVPGYSPARRSGSGGNRNEYRGPAPAPGPGPGRPGSGYPPAPSGIKPQGGGPAARFAGNGTGAGGGGPRQQPGRKGPAVRISSRQPHRGGPTRAGEPPFFQPTQYPGLSPYFNPGQGGPPAFGAPPSFGGGPPSFGGGPPAFGGPPAPSGTPSSPDVPAAAGELIEAVKEPGSKSLFSLANLNEIKGFVDRLGGIDGILSTVTKFQKVFTSVQSMAPIVKMLMGAFGGSKAATTSTEEAPSTDTIEWRPKKKAKARPSKKLKRRRTTNPGKPLPNGVRRTGIRRRRY</sequence>
<reference evidence="3" key="1">
    <citation type="journal article" date="2019" name="Int. J. Syst. Evol. Microbiol.">
        <title>The Global Catalogue of Microorganisms (GCM) 10K type strain sequencing project: providing services to taxonomists for standard genome sequencing and annotation.</title>
        <authorList>
            <consortium name="The Broad Institute Genomics Platform"/>
            <consortium name="The Broad Institute Genome Sequencing Center for Infectious Disease"/>
            <person name="Wu L."/>
            <person name="Ma J."/>
        </authorList>
    </citation>
    <scope>NUCLEOTIDE SEQUENCE [LARGE SCALE GENOMIC DNA]</scope>
    <source>
        <strain evidence="3">TISTR 1827</strain>
    </source>
</reference>
<organism evidence="2 3">
    <name type="scientific">Paenibacillus thailandensis</name>
    <dbReference type="NCBI Taxonomy" id="393250"/>
    <lineage>
        <taxon>Bacteria</taxon>
        <taxon>Bacillati</taxon>
        <taxon>Bacillota</taxon>
        <taxon>Bacilli</taxon>
        <taxon>Bacillales</taxon>
        <taxon>Paenibacillaceae</taxon>
        <taxon>Paenibacillus</taxon>
    </lineage>
</organism>
<proteinExistence type="predicted"/>
<accession>A0ABW5QZ83</accession>
<feature type="region of interest" description="Disordered" evidence="1">
    <location>
        <begin position="1"/>
        <end position="272"/>
    </location>
</feature>